<comment type="subcellular location">
    <subcellularLocation>
        <location evidence="11">Cell inner membrane</location>
        <topology evidence="11">Peripheral membrane protein</topology>
    </subcellularLocation>
    <subcellularLocation>
        <location evidence="11">Bacterial flagellum basal body</location>
    </subcellularLocation>
</comment>
<keyword evidence="14" id="KW-0966">Cell projection</keyword>
<protein>
    <recommendedName>
        <fullName evidence="2 10">Flagellar motor switch protein FliM</fullName>
    </recommendedName>
</protein>
<evidence type="ECO:0000256" key="3">
    <source>
        <dbReference type="ARBA" id="ARBA00022475"/>
    </source>
</evidence>
<dbReference type="Pfam" id="PF01052">
    <property type="entry name" value="FliMN_C"/>
    <property type="match status" value="1"/>
</dbReference>
<evidence type="ECO:0000256" key="2">
    <source>
        <dbReference type="ARBA" id="ARBA00021898"/>
    </source>
</evidence>
<keyword evidence="3 11" id="KW-1003">Cell membrane</keyword>
<comment type="caution">
    <text evidence="14">The sequence shown here is derived from an EMBL/GenBank/DDBJ whole genome shotgun (WGS) entry which is preliminary data.</text>
</comment>
<dbReference type="Proteomes" id="UP000637061">
    <property type="component" value="Unassembled WGS sequence"/>
</dbReference>
<evidence type="ECO:0000256" key="11">
    <source>
        <dbReference type="PIRNR" id="PIRNR002888"/>
    </source>
</evidence>
<evidence type="ECO:0000256" key="10">
    <source>
        <dbReference type="NCBIfam" id="TIGR01397"/>
    </source>
</evidence>
<keyword evidence="7 11" id="KW-0472">Membrane</keyword>
<keyword evidence="5 11" id="KW-0997">Cell inner membrane</keyword>
<evidence type="ECO:0000259" key="13">
    <source>
        <dbReference type="Pfam" id="PF01052"/>
    </source>
</evidence>
<comment type="function">
    <text evidence="9 11">FliM is one of three proteins (FliG, FliN, FliM) that forms the rotor-mounted switch complex (C ring), located at the base of the basal body. This complex interacts with the CheY and CheZ chemotaxis proteins, in addition to contacting components of the motor that determine the direction of flagellar rotation.</text>
</comment>
<evidence type="ECO:0000256" key="8">
    <source>
        <dbReference type="ARBA" id="ARBA00023143"/>
    </source>
</evidence>
<dbReference type="InterPro" id="IPR001689">
    <property type="entry name" value="Flag_FliM"/>
</dbReference>
<evidence type="ECO:0000256" key="7">
    <source>
        <dbReference type="ARBA" id="ARBA00023136"/>
    </source>
</evidence>
<dbReference type="CDD" id="cd17908">
    <property type="entry name" value="FliM"/>
    <property type="match status" value="1"/>
</dbReference>
<dbReference type="SUPFAM" id="SSF101801">
    <property type="entry name" value="Surface presentation of antigens (SPOA)"/>
    <property type="match status" value="1"/>
</dbReference>
<evidence type="ECO:0000313" key="15">
    <source>
        <dbReference type="Proteomes" id="UP000637061"/>
    </source>
</evidence>
<dbReference type="PIRSF" id="PIRSF002888">
    <property type="entry name" value="FliM"/>
    <property type="match status" value="1"/>
</dbReference>
<keyword evidence="4 11" id="KW-0145">Chemotaxis</keyword>
<gene>
    <name evidence="14" type="primary">fliM</name>
    <name evidence="14" type="ORF">JEU22_02960</name>
</gene>
<dbReference type="GO" id="GO:0005886">
    <property type="term" value="C:plasma membrane"/>
    <property type="evidence" value="ECO:0007669"/>
    <property type="project" value="UniProtKB-SubCell"/>
</dbReference>
<evidence type="ECO:0000256" key="6">
    <source>
        <dbReference type="ARBA" id="ARBA00022779"/>
    </source>
</evidence>
<dbReference type="Pfam" id="PF02154">
    <property type="entry name" value="FliM"/>
    <property type="match status" value="1"/>
</dbReference>
<dbReference type="GO" id="GO:0009425">
    <property type="term" value="C:bacterial-type flagellum basal body"/>
    <property type="evidence" value="ECO:0007669"/>
    <property type="project" value="UniProtKB-SubCell"/>
</dbReference>
<keyword evidence="14" id="KW-0282">Flagellum</keyword>
<dbReference type="InterPro" id="IPR028976">
    <property type="entry name" value="CheC-like_sf"/>
</dbReference>
<dbReference type="GO" id="GO:0050918">
    <property type="term" value="P:positive chemotaxis"/>
    <property type="evidence" value="ECO:0007669"/>
    <property type="project" value="TreeGrafter"/>
</dbReference>
<organism evidence="14 15">
    <name type="scientific">Pseudomonas putida</name>
    <name type="common">Arthrobacter siderocapsulatus</name>
    <dbReference type="NCBI Taxonomy" id="303"/>
    <lineage>
        <taxon>Bacteria</taxon>
        <taxon>Pseudomonadati</taxon>
        <taxon>Pseudomonadota</taxon>
        <taxon>Gammaproteobacteria</taxon>
        <taxon>Pseudomonadales</taxon>
        <taxon>Pseudomonadaceae</taxon>
        <taxon>Pseudomonas</taxon>
    </lineage>
</organism>
<keyword evidence="14" id="KW-0969">Cilium</keyword>
<dbReference type="InterPro" id="IPR001543">
    <property type="entry name" value="FliN-like_C"/>
</dbReference>
<dbReference type="PRINTS" id="PR00955">
    <property type="entry name" value="FLGMOTORFLIM"/>
</dbReference>
<dbReference type="GO" id="GO:0071978">
    <property type="term" value="P:bacterial-type flagellum-dependent swarming motility"/>
    <property type="evidence" value="ECO:0007669"/>
    <property type="project" value="TreeGrafter"/>
</dbReference>
<dbReference type="RefSeq" id="WP_198746484.1">
    <property type="nucleotide sequence ID" value="NZ_JAEHTE010000002.1"/>
</dbReference>
<evidence type="ECO:0000256" key="5">
    <source>
        <dbReference type="ARBA" id="ARBA00022519"/>
    </source>
</evidence>
<dbReference type="PANTHER" id="PTHR30034">
    <property type="entry name" value="FLAGELLAR MOTOR SWITCH PROTEIN FLIM"/>
    <property type="match status" value="1"/>
</dbReference>
<dbReference type="Gene3D" id="3.40.1550.10">
    <property type="entry name" value="CheC-like"/>
    <property type="match status" value="1"/>
</dbReference>
<dbReference type="GO" id="GO:0003774">
    <property type="term" value="F:cytoskeletal motor activity"/>
    <property type="evidence" value="ECO:0007669"/>
    <property type="project" value="InterPro"/>
</dbReference>
<proteinExistence type="inferred from homology"/>
<dbReference type="PANTHER" id="PTHR30034:SF3">
    <property type="entry name" value="FLAGELLAR MOTOR SWITCH PROTEIN FLIM"/>
    <property type="match status" value="1"/>
</dbReference>
<name>A0A8I1EBP7_PSEPU</name>
<accession>A0A8I1EBP7</accession>
<evidence type="ECO:0000256" key="9">
    <source>
        <dbReference type="ARBA" id="ARBA00025044"/>
    </source>
</evidence>
<dbReference type="InterPro" id="IPR036429">
    <property type="entry name" value="SpoA-like_sf"/>
</dbReference>
<feature type="compositionally biased region" description="Polar residues" evidence="12">
    <location>
        <begin position="32"/>
        <end position="42"/>
    </location>
</feature>
<comment type="similarity">
    <text evidence="1 11">Belongs to the FliM family.</text>
</comment>
<dbReference type="NCBIfam" id="TIGR01397">
    <property type="entry name" value="fliM_switch"/>
    <property type="match status" value="1"/>
</dbReference>
<evidence type="ECO:0000256" key="1">
    <source>
        <dbReference type="ARBA" id="ARBA00011049"/>
    </source>
</evidence>
<feature type="region of interest" description="Disordered" evidence="12">
    <location>
        <begin position="18"/>
        <end position="42"/>
    </location>
</feature>
<dbReference type="EMBL" id="JAEHTE010000002">
    <property type="protein sequence ID" value="MBI6882860.1"/>
    <property type="molecule type" value="Genomic_DNA"/>
</dbReference>
<dbReference type="SUPFAM" id="SSF103039">
    <property type="entry name" value="CheC-like"/>
    <property type="match status" value="1"/>
</dbReference>
<evidence type="ECO:0000313" key="14">
    <source>
        <dbReference type="EMBL" id="MBI6882860.1"/>
    </source>
</evidence>
<evidence type="ECO:0000256" key="12">
    <source>
        <dbReference type="SAM" id="MobiDB-lite"/>
    </source>
</evidence>
<sequence>MTQTELLSQDEIDALLMGDGDPDDYKADKPDSSSMQPYNPATQSRVITERLHTLDMINERFARSFREKMFNWLRRVTDVTVSTVKYQSYTDFSRHIPMPASLNLITMKPLRGTGLIAFLPKVIYYVVDNLFGGDGRHMQKAEGKEFTNTEQIINAKIIEQVLECYRAAWKSVYAVDIEYTRSEMQARFANVTSSPNEIVVNTTFHLEIDSLSTDFNIALPFLMLEPIRNLLTTPPSEVRPEEVKAWNQSVSSELKESEVTLSADFVNIDTIISKFMMLGVGDILPIELPEEVTAMVDGVPVLRCGYGSAEGARALEVIEVINHHIPEKPLQHSFVSGIPAQNK</sequence>
<keyword evidence="6 11" id="KW-0283">Flagellar rotation</keyword>
<keyword evidence="8 11" id="KW-0975">Bacterial flagellum</keyword>
<dbReference type="AlphaFoldDB" id="A0A8I1EBP7"/>
<reference evidence="14" key="1">
    <citation type="submission" date="2020-12" db="EMBL/GenBank/DDBJ databases">
        <title>Enhanced detection system for hospital associated transmission using whole genome sequencing surveillance.</title>
        <authorList>
            <person name="Harrison L.H."/>
            <person name="Van Tyne D."/>
            <person name="Marsh J.W."/>
            <person name="Griffith M.P."/>
            <person name="Snyder D.J."/>
            <person name="Cooper V.S."/>
            <person name="Mustapha M."/>
        </authorList>
    </citation>
    <scope>NUCLEOTIDE SEQUENCE</scope>
    <source>
        <strain evidence="14">PSB00042</strain>
    </source>
</reference>
<evidence type="ECO:0000256" key="4">
    <source>
        <dbReference type="ARBA" id="ARBA00022500"/>
    </source>
</evidence>
<feature type="domain" description="Flagellar motor switch protein FliN-like C-terminal" evidence="13">
    <location>
        <begin position="253"/>
        <end position="321"/>
    </location>
</feature>